<dbReference type="HOGENOM" id="CLU_007879_0_0_1"/>
<feature type="region of interest" description="Disordered" evidence="1">
    <location>
        <begin position="170"/>
        <end position="196"/>
    </location>
</feature>
<dbReference type="CDD" id="cd00160">
    <property type="entry name" value="RhoGEF"/>
    <property type="match status" value="1"/>
</dbReference>
<dbReference type="GO" id="GO:0005634">
    <property type="term" value="C:nucleus"/>
    <property type="evidence" value="ECO:0007669"/>
    <property type="project" value="TreeGrafter"/>
</dbReference>
<evidence type="ECO:0000259" key="4">
    <source>
        <dbReference type="PROSITE" id="PS51745"/>
    </source>
</evidence>
<dbReference type="InterPro" id="IPR010481">
    <property type="entry name" value="Cdc24/Scd1_N"/>
</dbReference>
<dbReference type="CDD" id="cd05992">
    <property type="entry name" value="PB1"/>
    <property type="match status" value="1"/>
</dbReference>
<dbReference type="GO" id="GO:0005085">
    <property type="term" value="F:guanyl-nucleotide exchange factor activity"/>
    <property type="evidence" value="ECO:0007669"/>
    <property type="project" value="InterPro"/>
</dbReference>
<feature type="compositionally biased region" description="Polar residues" evidence="1">
    <location>
        <begin position="761"/>
        <end position="776"/>
    </location>
</feature>
<dbReference type="SUPFAM" id="SSF54277">
    <property type="entry name" value="CAD &amp; PB1 domains"/>
    <property type="match status" value="1"/>
</dbReference>
<dbReference type="Gene3D" id="2.30.29.30">
    <property type="entry name" value="Pleckstrin-homology domain (PH domain)/Phosphotyrosine-binding domain (PTB)"/>
    <property type="match status" value="1"/>
</dbReference>
<evidence type="ECO:0000259" key="3">
    <source>
        <dbReference type="PROSITE" id="PS50010"/>
    </source>
</evidence>
<feature type="compositionally biased region" description="Basic and acidic residues" evidence="1">
    <location>
        <begin position="819"/>
        <end position="831"/>
    </location>
</feature>
<evidence type="ECO:0000256" key="1">
    <source>
        <dbReference type="SAM" id="MobiDB-lite"/>
    </source>
</evidence>
<dbReference type="Pfam" id="PF15411">
    <property type="entry name" value="PH_10"/>
    <property type="match status" value="1"/>
</dbReference>
<dbReference type="GO" id="GO:0030010">
    <property type="term" value="P:establishment of cell polarity"/>
    <property type="evidence" value="ECO:0007669"/>
    <property type="project" value="TreeGrafter"/>
</dbReference>
<dbReference type="OrthoDB" id="1594986at2759"/>
<gene>
    <name evidence="5" type="ORF">HETIRDRAFT_150672</name>
</gene>
<feature type="region of interest" description="Disordered" evidence="1">
    <location>
        <begin position="699"/>
        <end position="857"/>
    </location>
</feature>
<feature type="region of interest" description="Disordered" evidence="1">
    <location>
        <begin position="584"/>
        <end position="644"/>
    </location>
</feature>
<dbReference type="Gene3D" id="1.20.900.10">
    <property type="entry name" value="Dbl homology (DH) domain"/>
    <property type="match status" value="1"/>
</dbReference>
<feature type="compositionally biased region" description="Low complexity" evidence="1">
    <location>
        <begin position="832"/>
        <end position="844"/>
    </location>
</feature>
<sequence>MTSVAGRKKSIISSHIDIPVANNTLLNKAASQSTSLYQQCSSLRARLLRINGFSLFFALSAPPDSSRQSTDPVTQLWDCFALGIPLCYLFNLLPPPVTPIAIETDPSSVDVTNDRNKKRAIALFAMQVKQLAHSEPFTVTDLSQRHSTDGFVKVINTVTHLVDRLPEDVFEEAPPLSPPSTAPSHDSSDSLAPDTPIVPVPANAQEAARNNIVRELVETERKYVQDLEVMQKYSNALSQSSTIDQDTIHLLFPNLNQLLNFQRRFLIRLEGTAELAWRDQRWGLLFTDNEEEFAVYEPYCANYTNAAELMIIEEQNLQKYNQMINTKSELPAFLIKPVQRICKYPLLLDSLLKASSPAEYPYFDELKAGSAAAKRITDKINEAQRRAENQQTVQNLATRVDDWKGHHVSQFGELLLDQIFMVTKSEVDREYHVFLFERIILCCKEDLHQGINGKKMGKSNSILKKPQTPTVPATPPPPGPAKKTTPLLLKGRIYLNNVTEAKAHISSGTYSLSVYWKGDDDLEYFTLRCRNEEQVRQWETAVKRLIQQVAARRASDRSASRLAYQQNSTNPALARMPLSAYNHEKSHASMPASGAVPGLPSHPYGNGSRSYRQSSPYTSEEQALMSGPSASYSSGPQGYPPHDGFEMDEDFDEYSVNLVSGRATPLDNRRGNMTPGLDRDSMYDRPRAFTEDANGAVMSQWRNNPPMMPPPPPINGLPSGPSPRPPAARLNSNLSSGSYAPSEASFGPGPAARQSAGRPQLRSQFSSTRLRSTYENGESRSGAASPQLLSNGPPLRSRSASQPTAYVPKAVPPPLPSHPWDRTKTSTETKRSSGSSHSTNENSEYSPNTSSPITPFASSDSSLAISGRAAGYENGSGRAAVKVKVHFGTDIFVIQVARATQFHELVEKIGKKIRLCGPRREDGPLRVKYEDEEGDHISMRSTEDVEMAFAGKSMVTLHVAYT</sequence>
<organism evidence="5 6">
    <name type="scientific">Heterobasidion irregulare (strain TC 32-1)</name>
    <dbReference type="NCBI Taxonomy" id="747525"/>
    <lineage>
        <taxon>Eukaryota</taxon>
        <taxon>Fungi</taxon>
        <taxon>Dikarya</taxon>
        <taxon>Basidiomycota</taxon>
        <taxon>Agaricomycotina</taxon>
        <taxon>Agaricomycetes</taxon>
        <taxon>Russulales</taxon>
        <taxon>Bondarzewiaceae</taxon>
        <taxon>Heterobasidion</taxon>
        <taxon>Heterobasidion annosum species complex</taxon>
    </lineage>
</organism>
<dbReference type="GO" id="GO:0000935">
    <property type="term" value="C:division septum"/>
    <property type="evidence" value="ECO:0007669"/>
    <property type="project" value="TreeGrafter"/>
</dbReference>
<dbReference type="InterPro" id="IPR053793">
    <property type="entry name" value="PB1-like"/>
</dbReference>
<dbReference type="GO" id="GO:0031106">
    <property type="term" value="P:septin ring organization"/>
    <property type="evidence" value="ECO:0007669"/>
    <property type="project" value="TreeGrafter"/>
</dbReference>
<dbReference type="InterPro" id="IPR001849">
    <property type="entry name" value="PH_domain"/>
</dbReference>
<dbReference type="eggNOG" id="KOG3519">
    <property type="taxonomic scope" value="Eukaryota"/>
</dbReference>
<dbReference type="FunCoup" id="W4K5H6">
    <property type="interactions" value="63"/>
</dbReference>
<dbReference type="InterPro" id="IPR000270">
    <property type="entry name" value="PB1_dom"/>
</dbReference>
<dbReference type="SMART" id="SM00666">
    <property type="entry name" value="PB1"/>
    <property type="match status" value="1"/>
</dbReference>
<feature type="region of interest" description="Disordered" evidence="1">
    <location>
        <begin position="663"/>
        <end position="684"/>
    </location>
</feature>
<feature type="domain" description="PB1" evidence="4">
    <location>
        <begin position="880"/>
        <end position="960"/>
    </location>
</feature>
<dbReference type="GO" id="GO:0043332">
    <property type="term" value="C:mating projection tip"/>
    <property type="evidence" value="ECO:0007669"/>
    <property type="project" value="TreeGrafter"/>
</dbReference>
<evidence type="ECO:0000313" key="6">
    <source>
        <dbReference type="Proteomes" id="UP000030671"/>
    </source>
</evidence>
<feature type="compositionally biased region" description="Pro residues" evidence="1">
    <location>
        <begin position="706"/>
        <end position="726"/>
    </location>
</feature>
<dbReference type="SUPFAM" id="SSF50729">
    <property type="entry name" value="PH domain-like"/>
    <property type="match status" value="1"/>
</dbReference>
<dbReference type="SMART" id="SM00325">
    <property type="entry name" value="RhoGEF"/>
    <property type="match status" value="1"/>
</dbReference>
<dbReference type="Gene3D" id="3.10.20.90">
    <property type="entry name" value="Phosphatidylinositol 3-kinase Catalytic Subunit, Chain A, domain 1"/>
    <property type="match status" value="1"/>
</dbReference>
<dbReference type="GO" id="GO:0005737">
    <property type="term" value="C:cytoplasm"/>
    <property type="evidence" value="ECO:0007669"/>
    <property type="project" value="TreeGrafter"/>
</dbReference>
<dbReference type="InterPro" id="IPR011993">
    <property type="entry name" value="PH-like_dom_sf"/>
</dbReference>
<dbReference type="STRING" id="747525.W4K5H6"/>
<protein>
    <recommendedName>
        <fullName evidence="7">DH domain-containing protein</fullName>
    </recommendedName>
</protein>
<dbReference type="RefSeq" id="XP_009547742.1">
    <property type="nucleotide sequence ID" value="XM_009549447.1"/>
</dbReference>
<feature type="compositionally biased region" description="Polar residues" evidence="1">
    <location>
        <begin position="845"/>
        <end position="857"/>
    </location>
</feature>
<feature type="region of interest" description="Disordered" evidence="1">
    <location>
        <begin position="457"/>
        <end position="482"/>
    </location>
</feature>
<dbReference type="InterPro" id="IPR000219">
    <property type="entry name" value="DH_dom"/>
</dbReference>
<proteinExistence type="predicted"/>
<dbReference type="KEGG" id="hir:HETIRDRAFT_150672"/>
<name>W4K5H6_HETIT</name>
<dbReference type="PROSITE" id="PS50010">
    <property type="entry name" value="DH_2"/>
    <property type="match status" value="1"/>
</dbReference>
<dbReference type="PANTHER" id="PTHR47339">
    <property type="entry name" value="CELL DIVISION CONTROL PROTEIN 24"/>
    <property type="match status" value="1"/>
</dbReference>
<dbReference type="InterPro" id="IPR033511">
    <property type="entry name" value="Cdc24/Scd1_PH_dom"/>
</dbReference>
<dbReference type="InParanoid" id="W4K5H6"/>
<keyword evidence="6" id="KW-1185">Reference proteome</keyword>
<reference evidence="5 6" key="1">
    <citation type="journal article" date="2012" name="New Phytol.">
        <title>Insight into trade-off between wood decay and parasitism from the genome of a fungal forest pathogen.</title>
        <authorList>
            <person name="Olson A."/>
            <person name="Aerts A."/>
            <person name="Asiegbu F."/>
            <person name="Belbahri L."/>
            <person name="Bouzid O."/>
            <person name="Broberg A."/>
            <person name="Canback B."/>
            <person name="Coutinho P.M."/>
            <person name="Cullen D."/>
            <person name="Dalman K."/>
            <person name="Deflorio G."/>
            <person name="van Diepen L.T."/>
            <person name="Dunand C."/>
            <person name="Duplessis S."/>
            <person name="Durling M."/>
            <person name="Gonthier P."/>
            <person name="Grimwood J."/>
            <person name="Fossdal C.G."/>
            <person name="Hansson D."/>
            <person name="Henrissat B."/>
            <person name="Hietala A."/>
            <person name="Himmelstrand K."/>
            <person name="Hoffmeister D."/>
            <person name="Hogberg N."/>
            <person name="James T.Y."/>
            <person name="Karlsson M."/>
            <person name="Kohler A."/>
            <person name="Kues U."/>
            <person name="Lee Y.H."/>
            <person name="Lin Y.C."/>
            <person name="Lind M."/>
            <person name="Lindquist E."/>
            <person name="Lombard V."/>
            <person name="Lucas S."/>
            <person name="Lunden K."/>
            <person name="Morin E."/>
            <person name="Murat C."/>
            <person name="Park J."/>
            <person name="Raffaello T."/>
            <person name="Rouze P."/>
            <person name="Salamov A."/>
            <person name="Schmutz J."/>
            <person name="Solheim H."/>
            <person name="Stahlberg J."/>
            <person name="Velez H."/>
            <person name="de Vries R.P."/>
            <person name="Wiebenga A."/>
            <person name="Woodward S."/>
            <person name="Yakovlev I."/>
            <person name="Garbelotto M."/>
            <person name="Martin F."/>
            <person name="Grigoriev I.V."/>
            <person name="Stenlid J."/>
        </authorList>
    </citation>
    <scope>NUCLEOTIDE SEQUENCE [LARGE SCALE GENOMIC DNA]</scope>
    <source>
        <strain evidence="5 6">TC 32-1</strain>
    </source>
</reference>
<feature type="compositionally biased region" description="Polar residues" evidence="1">
    <location>
        <begin position="607"/>
        <end position="621"/>
    </location>
</feature>
<dbReference type="InterPro" id="IPR035899">
    <property type="entry name" value="DBL_dom_sf"/>
</dbReference>
<dbReference type="PANTHER" id="PTHR47339:SF1">
    <property type="entry name" value="CELL DIVISION CONTROL PROTEIN 24"/>
    <property type="match status" value="1"/>
</dbReference>
<dbReference type="PROSITE" id="PS50003">
    <property type="entry name" value="PH_DOMAIN"/>
    <property type="match status" value="1"/>
</dbReference>
<dbReference type="Proteomes" id="UP000030671">
    <property type="component" value="Unassembled WGS sequence"/>
</dbReference>
<evidence type="ECO:0000259" key="2">
    <source>
        <dbReference type="PROSITE" id="PS50003"/>
    </source>
</evidence>
<dbReference type="Pfam" id="PF00621">
    <property type="entry name" value="RhoGEF"/>
    <property type="match status" value="1"/>
</dbReference>
<evidence type="ECO:0000313" key="5">
    <source>
        <dbReference type="EMBL" id="ETW81062.1"/>
    </source>
</evidence>
<evidence type="ECO:0008006" key="7">
    <source>
        <dbReference type="Google" id="ProtNLM"/>
    </source>
</evidence>
<dbReference type="AlphaFoldDB" id="W4K5H6"/>
<accession>W4K5H6</accession>
<feature type="domain" description="DH" evidence="3">
    <location>
        <begin position="208"/>
        <end position="383"/>
    </location>
</feature>
<dbReference type="Pfam" id="PF06395">
    <property type="entry name" value="CDC24"/>
    <property type="match status" value="1"/>
</dbReference>
<dbReference type="GeneID" id="20667370"/>
<dbReference type="InterPro" id="IPR053026">
    <property type="entry name" value="CDC42_GEF"/>
</dbReference>
<dbReference type="EMBL" id="KI925459">
    <property type="protein sequence ID" value="ETW81062.1"/>
    <property type="molecule type" value="Genomic_DNA"/>
</dbReference>
<dbReference type="PROSITE" id="PS51745">
    <property type="entry name" value="PB1"/>
    <property type="match status" value="1"/>
</dbReference>
<dbReference type="SUPFAM" id="SSF48065">
    <property type="entry name" value="DBL homology domain (DH-domain)"/>
    <property type="match status" value="1"/>
</dbReference>
<dbReference type="CDD" id="cd13246">
    <property type="entry name" value="PH_Scd1"/>
    <property type="match status" value="1"/>
</dbReference>
<dbReference type="Pfam" id="PF00564">
    <property type="entry name" value="PB1"/>
    <property type="match status" value="1"/>
</dbReference>
<feature type="domain" description="PH" evidence="2">
    <location>
        <begin position="407"/>
        <end position="547"/>
    </location>
</feature>